<comment type="catalytic activity">
    <reaction evidence="22">
        <text>5,6-dihydrouridine(17) in tRNA + NADP(+) = uridine(17) in tRNA + NADPH + H(+)</text>
        <dbReference type="Rhea" id="RHEA:53368"/>
        <dbReference type="Rhea" id="RHEA-COMP:13541"/>
        <dbReference type="Rhea" id="RHEA-COMP:13542"/>
        <dbReference type="ChEBI" id="CHEBI:15378"/>
        <dbReference type="ChEBI" id="CHEBI:57783"/>
        <dbReference type="ChEBI" id="CHEBI:58349"/>
        <dbReference type="ChEBI" id="CHEBI:65315"/>
        <dbReference type="ChEBI" id="CHEBI:74443"/>
        <dbReference type="EC" id="1.3.1.88"/>
    </reaction>
    <physiologicalReaction direction="right-to-left" evidence="22">
        <dbReference type="Rhea" id="RHEA:53370"/>
    </physiologicalReaction>
</comment>
<keyword evidence="7" id="KW-0808">Transferase</keyword>
<comment type="catalytic activity">
    <reaction evidence="19">
        <text>5,6-dihydrouridine(17) in tRNA + NAD(+) = uridine(17) in tRNA + NADH + H(+)</text>
        <dbReference type="Rhea" id="RHEA:53372"/>
        <dbReference type="Rhea" id="RHEA-COMP:13541"/>
        <dbReference type="Rhea" id="RHEA-COMP:13542"/>
        <dbReference type="ChEBI" id="CHEBI:15378"/>
        <dbReference type="ChEBI" id="CHEBI:57540"/>
        <dbReference type="ChEBI" id="CHEBI:57945"/>
        <dbReference type="ChEBI" id="CHEBI:65315"/>
        <dbReference type="ChEBI" id="CHEBI:74443"/>
        <dbReference type="EC" id="1.3.1.88"/>
    </reaction>
    <physiologicalReaction direction="right-to-left" evidence="19">
        <dbReference type="Rhea" id="RHEA:53374"/>
    </physiologicalReaction>
</comment>
<comment type="cofactor">
    <cofactor evidence="1">
        <name>FMN</name>
        <dbReference type="ChEBI" id="CHEBI:58210"/>
    </cofactor>
</comment>
<keyword evidence="26" id="KW-1185">Reference proteome</keyword>
<keyword evidence="9" id="KW-0819">tRNA processing</keyword>
<comment type="catalytic activity">
    <reaction evidence="20">
        <text>5,6-dihydrouridine(16) in tRNA + NADP(+) = uridine(16) in tRNA + NADPH + H(+)</text>
        <dbReference type="Rhea" id="RHEA:53376"/>
        <dbReference type="Rhea" id="RHEA-COMP:13543"/>
        <dbReference type="Rhea" id="RHEA-COMP:13544"/>
        <dbReference type="ChEBI" id="CHEBI:15378"/>
        <dbReference type="ChEBI" id="CHEBI:57783"/>
        <dbReference type="ChEBI" id="CHEBI:58349"/>
        <dbReference type="ChEBI" id="CHEBI:65315"/>
        <dbReference type="ChEBI" id="CHEBI:74443"/>
        <dbReference type="EC" id="1.3.1.88"/>
    </reaction>
    <physiologicalReaction direction="right-to-left" evidence="20">
        <dbReference type="Rhea" id="RHEA:53378"/>
    </physiologicalReaction>
</comment>
<sequence length="984" mass="113794">MFLARRAIPVVASGSAGFGGVISHSFATAQSDHKAKVKQYERERAAYNKEVSELRKQYAKEYKSLQEQYDKIRTEKEKANEDAMKVEAQKRREQRKSNRKYYYEHLCNAEIMKSVNRVNALQNQFKRESIRRSNIRNMLNYYMPYIYNAYKPEEVETRVLAEMKEIVPFDRIFMAPPSGKVEDSDYLSFEDYEKVTGIKVDRKKQQEYNQNDSRYILAPMVEQCDLAYRLLVRKYGVDLCYTQMYHSRVMFEDASYLQKGFQTCPEDRPLIVQLCGNDPEMLKKAAIHFAESCDAVDLNLGCPQGIARKGKYGAYLLPDYDRIESIAKALNSEEVRVPFTAKIRLLPKMEDTLKLCLMLEREGAQLITIHGRTREQNKERVGSCDWAAIRTLRNHLHIPVFANGGVACRADADRCMAETGVNGVMVGEALLENPALFTNGTDPKDGHAMTVEEICLEYLELEAKYPAQYGEIKAHMFKLLYRALCIFTEERQKLATMNLNLPEGRTQLRELIRMLGEKMRERGDAWLLKDCTTREDSWYNRHLKQLKKKAEAVQEDAEKTGETQEDTEKEKEAVKKEVSPVCWSSEIGPICGSIVFLQNSPGGMIKLQFFCSFAISCFFILSSLYVLKRDASDGEVNASSASTPASNVYNFSTVKEFVNSHVFSTLSIDERTHVVEQYLLREAKPVYNCILKREKKNCFKYSSKDSIYADKKYRIEDMTMRYPYTYHTVINNPTVCTDDTYIVVGSPVGPRQFVERVATRNAWGNVHKVDGKKVIHLFFAGKDDNDEENDRMLREENAKYHDIIQFDMKNHFMNLTLLAILTYNWTNYYCPHIAYYVRADNDLWYNPRSHIHNFLMERRSQTLIGNIVMGNKPIRVDVSRYWMPERLFPAKQFDPYPSGCFVTIAGDTLKTIVKYCEYIGPIIYFDDVFLGQIAAITNITLLSYPSGVMEYMWKSYSPSVYMKLSAAHRYTPVDVLALWQIANR</sequence>
<dbReference type="InterPro" id="IPR013785">
    <property type="entry name" value="Aldolase_TIM"/>
</dbReference>
<reference evidence="25 26" key="1">
    <citation type="submission" date="2016-05" db="EMBL/GenBank/DDBJ databases">
        <title>Nuclear genome of Blastocystis sp. subtype 1 NandII.</title>
        <authorList>
            <person name="Gentekaki E."/>
            <person name="Curtis B."/>
            <person name="Stairs C."/>
            <person name="Eme L."/>
            <person name="Herman E."/>
            <person name="Klimes V."/>
            <person name="Arias M.C."/>
            <person name="Elias M."/>
            <person name="Hilliou F."/>
            <person name="Klute M."/>
            <person name="Malik S.-B."/>
            <person name="Pightling A."/>
            <person name="Rachubinski R."/>
            <person name="Salas D."/>
            <person name="Schlacht A."/>
            <person name="Suga H."/>
            <person name="Archibald J."/>
            <person name="Ball S.G."/>
            <person name="Clark G."/>
            <person name="Dacks J."/>
            <person name="Van Der Giezen M."/>
            <person name="Tsaousis A."/>
            <person name="Roger A."/>
        </authorList>
    </citation>
    <scope>NUCLEOTIDE SEQUENCE [LARGE SCALE GENOMIC DNA]</scope>
    <source>
        <strain evidence="26">ATCC 50177 / NandII</strain>
    </source>
</reference>
<keyword evidence="4" id="KW-0285">Flavoprotein</keyword>
<dbReference type="STRING" id="478820.A0A196SLD6"/>
<organism evidence="25 26">
    <name type="scientific">Blastocystis sp. subtype 1 (strain ATCC 50177 / NandII)</name>
    <dbReference type="NCBI Taxonomy" id="478820"/>
    <lineage>
        <taxon>Eukaryota</taxon>
        <taxon>Sar</taxon>
        <taxon>Stramenopiles</taxon>
        <taxon>Bigyra</taxon>
        <taxon>Opalozoa</taxon>
        <taxon>Opalinata</taxon>
        <taxon>Blastocystidae</taxon>
        <taxon>Blastocystis</taxon>
    </lineage>
</organism>
<dbReference type="SUPFAM" id="SSF51395">
    <property type="entry name" value="FMN-linked oxidoreductases"/>
    <property type="match status" value="1"/>
</dbReference>
<evidence type="ECO:0000256" key="15">
    <source>
        <dbReference type="ARBA" id="ARBA00023034"/>
    </source>
</evidence>
<evidence type="ECO:0000256" key="1">
    <source>
        <dbReference type="ARBA" id="ARBA00001917"/>
    </source>
</evidence>
<evidence type="ECO:0000256" key="23">
    <source>
        <dbReference type="SAM" id="Coils"/>
    </source>
</evidence>
<evidence type="ECO:0000256" key="3">
    <source>
        <dbReference type="ARBA" id="ARBA00008661"/>
    </source>
</evidence>
<dbReference type="InterPro" id="IPR035587">
    <property type="entry name" value="DUS-like_FMN-bd"/>
</dbReference>
<dbReference type="GO" id="GO:0000139">
    <property type="term" value="C:Golgi membrane"/>
    <property type="evidence" value="ECO:0007669"/>
    <property type="project" value="UniProtKB-SubCell"/>
</dbReference>
<keyword evidence="8" id="KW-0812">Transmembrane</keyword>
<gene>
    <name evidence="25" type="ORF">AV274_1187</name>
</gene>
<protein>
    <recommendedName>
        <fullName evidence="18">tRNA-dihydrouridine(16/17) synthase [NAD(P)(+)]</fullName>
        <ecNumber evidence="18">1.3.1.88</ecNumber>
    </recommendedName>
</protein>
<evidence type="ECO:0000256" key="9">
    <source>
        <dbReference type="ARBA" id="ARBA00022694"/>
    </source>
</evidence>
<evidence type="ECO:0000256" key="18">
    <source>
        <dbReference type="ARBA" id="ARBA00038890"/>
    </source>
</evidence>
<comment type="caution">
    <text evidence="25">The sequence shown here is derived from an EMBL/GenBank/DDBJ whole genome shotgun (WGS) entry which is preliminary data.</text>
</comment>
<keyword evidence="12" id="KW-1133">Transmembrane helix</keyword>
<evidence type="ECO:0000256" key="7">
    <source>
        <dbReference type="ARBA" id="ARBA00022679"/>
    </source>
</evidence>
<evidence type="ECO:0000256" key="10">
    <source>
        <dbReference type="ARBA" id="ARBA00022857"/>
    </source>
</evidence>
<dbReference type="CDD" id="cd02801">
    <property type="entry name" value="DUS_like_FMN"/>
    <property type="match status" value="1"/>
</dbReference>
<evidence type="ECO:0000256" key="14">
    <source>
        <dbReference type="ARBA" id="ARBA00023027"/>
    </source>
</evidence>
<keyword evidence="11" id="KW-0735">Signal-anchor</keyword>
<keyword evidence="10" id="KW-0521">NADP</keyword>
<evidence type="ECO:0000256" key="6">
    <source>
        <dbReference type="ARBA" id="ARBA00022676"/>
    </source>
</evidence>
<dbReference type="InterPro" id="IPR018517">
    <property type="entry name" value="tRNA_hU_synthase_CS"/>
</dbReference>
<dbReference type="PROSITE" id="PS01136">
    <property type="entry name" value="UPF0034"/>
    <property type="match status" value="1"/>
</dbReference>
<evidence type="ECO:0000256" key="19">
    <source>
        <dbReference type="ARBA" id="ARBA00047287"/>
    </source>
</evidence>
<evidence type="ECO:0000256" key="21">
    <source>
        <dbReference type="ARBA" id="ARBA00048934"/>
    </source>
</evidence>
<dbReference type="InterPro" id="IPR002659">
    <property type="entry name" value="Glyco_trans_31"/>
</dbReference>
<keyword evidence="23" id="KW-0175">Coiled coil</keyword>
<keyword evidence="14" id="KW-0520">NAD</keyword>
<comment type="similarity">
    <text evidence="3">Belongs to the glycosyltransferase 31 family.</text>
</comment>
<keyword evidence="5" id="KW-0288">FMN</keyword>
<dbReference type="AlphaFoldDB" id="A0A196SLD6"/>
<accession>A0A196SLD6</accession>
<keyword evidence="15" id="KW-0333">Golgi apparatus</keyword>
<evidence type="ECO:0000313" key="25">
    <source>
        <dbReference type="EMBL" id="OAO17091.1"/>
    </source>
</evidence>
<evidence type="ECO:0000256" key="4">
    <source>
        <dbReference type="ARBA" id="ARBA00022630"/>
    </source>
</evidence>
<dbReference type="Proteomes" id="UP000078348">
    <property type="component" value="Unassembled WGS sequence"/>
</dbReference>
<evidence type="ECO:0000256" key="8">
    <source>
        <dbReference type="ARBA" id="ARBA00022692"/>
    </source>
</evidence>
<dbReference type="EC" id="1.3.1.88" evidence="18"/>
<evidence type="ECO:0000256" key="13">
    <source>
        <dbReference type="ARBA" id="ARBA00023002"/>
    </source>
</evidence>
<dbReference type="OrthoDB" id="272303at2759"/>
<evidence type="ECO:0000256" key="20">
    <source>
        <dbReference type="ARBA" id="ARBA00047652"/>
    </source>
</evidence>
<proteinExistence type="inferred from homology"/>
<evidence type="ECO:0000256" key="12">
    <source>
        <dbReference type="ARBA" id="ARBA00022989"/>
    </source>
</evidence>
<name>A0A196SLD6_BLAHN</name>
<comment type="catalytic activity">
    <reaction evidence="21">
        <text>5,6-dihydrouridine(16) in tRNA + NAD(+) = uridine(16) in tRNA + NADH + H(+)</text>
        <dbReference type="Rhea" id="RHEA:53380"/>
        <dbReference type="Rhea" id="RHEA-COMP:13543"/>
        <dbReference type="Rhea" id="RHEA-COMP:13544"/>
        <dbReference type="ChEBI" id="CHEBI:15378"/>
        <dbReference type="ChEBI" id="CHEBI:57540"/>
        <dbReference type="ChEBI" id="CHEBI:57945"/>
        <dbReference type="ChEBI" id="CHEBI:65315"/>
        <dbReference type="ChEBI" id="CHEBI:74443"/>
        <dbReference type="EC" id="1.3.1.88"/>
    </reaction>
    <physiologicalReaction direction="right-to-left" evidence="21">
        <dbReference type="Rhea" id="RHEA:53382"/>
    </physiologicalReaction>
</comment>
<feature type="coiled-coil region" evidence="23">
    <location>
        <begin position="30"/>
        <end position="96"/>
    </location>
</feature>
<keyword evidence="6" id="KW-0328">Glycosyltransferase</keyword>
<evidence type="ECO:0000256" key="11">
    <source>
        <dbReference type="ARBA" id="ARBA00022968"/>
    </source>
</evidence>
<dbReference type="PANTHER" id="PTHR11082">
    <property type="entry name" value="TRNA-DIHYDROURIDINE SYNTHASE"/>
    <property type="match status" value="1"/>
</dbReference>
<comment type="similarity">
    <text evidence="17">Belongs to the Dus family. Dus1 subfamily.</text>
</comment>
<feature type="coiled-coil region" evidence="23">
    <location>
        <begin position="540"/>
        <end position="577"/>
    </location>
</feature>
<dbReference type="Gene3D" id="3.20.20.70">
    <property type="entry name" value="Aldolase class I"/>
    <property type="match status" value="1"/>
</dbReference>
<dbReference type="Pfam" id="PF01207">
    <property type="entry name" value="Dus"/>
    <property type="match status" value="1"/>
</dbReference>
<evidence type="ECO:0000256" key="2">
    <source>
        <dbReference type="ARBA" id="ARBA00004323"/>
    </source>
</evidence>
<evidence type="ECO:0000256" key="5">
    <source>
        <dbReference type="ARBA" id="ARBA00022643"/>
    </source>
</evidence>
<dbReference type="GO" id="GO:0050660">
    <property type="term" value="F:flavin adenine dinucleotide binding"/>
    <property type="evidence" value="ECO:0007669"/>
    <property type="project" value="InterPro"/>
</dbReference>
<keyword evidence="16" id="KW-0472">Membrane</keyword>
<evidence type="ECO:0000313" key="26">
    <source>
        <dbReference type="Proteomes" id="UP000078348"/>
    </source>
</evidence>
<keyword evidence="13" id="KW-0560">Oxidoreductase</keyword>
<dbReference type="GO" id="GO:0017150">
    <property type="term" value="F:tRNA dihydrouridine synthase activity"/>
    <property type="evidence" value="ECO:0007669"/>
    <property type="project" value="InterPro"/>
</dbReference>
<dbReference type="EMBL" id="LXWW01000046">
    <property type="protein sequence ID" value="OAO17091.1"/>
    <property type="molecule type" value="Genomic_DNA"/>
</dbReference>
<evidence type="ECO:0000259" key="24">
    <source>
        <dbReference type="Pfam" id="PF01207"/>
    </source>
</evidence>
<dbReference type="PANTHER" id="PTHR11082:SF5">
    <property type="entry name" value="TRNA-DIHYDROURIDINE(16_17) SYNTHASE [NAD(P)(+)]-LIKE"/>
    <property type="match status" value="1"/>
</dbReference>
<comment type="subcellular location">
    <subcellularLocation>
        <location evidence="2">Golgi apparatus membrane</location>
        <topology evidence="2">Single-pass type II membrane protein</topology>
    </subcellularLocation>
</comment>
<dbReference type="GO" id="GO:0016758">
    <property type="term" value="F:hexosyltransferase activity"/>
    <property type="evidence" value="ECO:0007669"/>
    <property type="project" value="InterPro"/>
</dbReference>
<evidence type="ECO:0000256" key="22">
    <source>
        <dbReference type="ARBA" id="ARBA00049467"/>
    </source>
</evidence>
<evidence type="ECO:0000256" key="17">
    <source>
        <dbReference type="ARBA" id="ARBA00038313"/>
    </source>
</evidence>
<feature type="domain" description="DUS-like FMN-binding" evidence="24">
    <location>
        <begin position="216"/>
        <end position="465"/>
    </location>
</feature>
<evidence type="ECO:0000256" key="16">
    <source>
        <dbReference type="ARBA" id="ARBA00023136"/>
    </source>
</evidence>
<dbReference type="Pfam" id="PF01762">
    <property type="entry name" value="Galactosyl_T"/>
    <property type="match status" value="1"/>
</dbReference>